<dbReference type="SMART" id="SM00644">
    <property type="entry name" value="Ami_2"/>
    <property type="match status" value="1"/>
</dbReference>
<evidence type="ECO:0000259" key="2">
    <source>
        <dbReference type="SMART" id="SM00644"/>
    </source>
</evidence>
<feature type="domain" description="Peptidoglycan recognition protein family" evidence="3">
    <location>
        <begin position="3"/>
        <end position="121"/>
    </location>
</feature>
<dbReference type="InterPro" id="IPR036505">
    <property type="entry name" value="Amidase/PGRP_sf"/>
</dbReference>
<dbReference type="PANTHER" id="PTHR11022">
    <property type="entry name" value="PEPTIDOGLYCAN RECOGNITION PROTEIN"/>
    <property type="match status" value="1"/>
</dbReference>
<dbReference type="PANTHER" id="PTHR11022:SF41">
    <property type="entry name" value="PEPTIDOGLYCAN-RECOGNITION PROTEIN LC-RELATED"/>
    <property type="match status" value="1"/>
</dbReference>
<dbReference type="InterPro" id="IPR002502">
    <property type="entry name" value="Amidase_domain"/>
</dbReference>
<evidence type="ECO:0000256" key="1">
    <source>
        <dbReference type="ARBA" id="ARBA00007553"/>
    </source>
</evidence>
<evidence type="ECO:0000259" key="3">
    <source>
        <dbReference type="SMART" id="SM00701"/>
    </source>
</evidence>
<gene>
    <name evidence="4" type="ORF">NB231_13971</name>
</gene>
<dbReference type="HOGENOM" id="CLU_079366_0_0_6"/>
<dbReference type="InterPro" id="IPR006619">
    <property type="entry name" value="PGRP_domain_met/bac"/>
</dbReference>
<dbReference type="SMART" id="SM00701">
    <property type="entry name" value="PGRP"/>
    <property type="match status" value="1"/>
</dbReference>
<comment type="similarity">
    <text evidence="1">Belongs to the N-acetylmuramoyl-L-alanine amidase 2 family.</text>
</comment>
<dbReference type="InterPro" id="IPR036366">
    <property type="entry name" value="PGBDSf"/>
</dbReference>
<dbReference type="InterPro" id="IPR036365">
    <property type="entry name" value="PGBD-like_sf"/>
</dbReference>
<organism evidence="4 5">
    <name type="scientific">Nitrococcus mobilis Nb-231</name>
    <dbReference type="NCBI Taxonomy" id="314278"/>
    <lineage>
        <taxon>Bacteria</taxon>
        <taxon>Pseudomonadati</taxon>
        <taxon>Pseudomonadota</taxon>
        <taxon>Gammaproteobacteria</taxon>
        <taxon>Chromatiales</taxon>
        <taxon>Ectothiorhodospiraceae</taxon>
        <taxon>Nitrococcus</taxon>
    </lineage>
</organism>
<proteinExistence type="inferred from homology"/>
<dbReference type="STRING" id="314278.NB231_13971"/>
<protein>
    <submittedName>
        <fullName evidence="4">N-acetylmuramoyl-L-alanine amidase, putative</fullName>
    </submittedName>
</protein>
<dbReference type="CDD" id="cd06583">
    <property type="entry name" value="PGRP"/>
    <property type="match status" value="1"/>
</dbReference>
<evidence type="ECO:0000313" key="4">
    <source>
        <dbReference type="EMBL" id="EAR20441.1"/>
    </source>
</evidence>
<keyword evidence="5" id="KW-1185">Reference proteome</keyword>
<feature type="domain" description="N-acetylmuramoyl-L-alanine amidase" evidence="2">
    <location>
        <begin position="1"/>
        <end position="127"/>
    </location>
</feature>
<dbReference type="OrthoDB" id="9778545at2"/>
<dbReference type="GO" id="GO:0008745">
    <property type="term" value="F:N-acetylmuramoyl-L-alanine amidase activity"/>
    <property type="evidence" value="ECO:0007669"/>
    <property type="project" value="InterPro"/>
</dbReference>
<dbReference type="Pfam" id="PF01471">
    <property type="entry name" value="PG_binding_1"/>
    <property type="match status" value="1"/>
</dbReference>
<comment type="caution">
    <text evidence="4">The sequence shown here is derived from an EMBL/GenBank/DDBJ whole genome shotgun (WGS) entry which is preliminary data.</text>
</comment>
<sequence length="236" mass="25826">MTFKAPGREVDRIFIHCSASDRPEHDDISVMRDWHVNSRNWSDVGYHFFIKKDGTVQEGRPLERIPAAQAGNNAGTIAICLHGLTAERFTKAQYESLIRLCGEIDTAYGGMVTFHGHREVSTKDCPVFPYREVLGLDAHGSSSLAPTVSPLTSDTADAIPTVPRPTEPLLRLMARGQPVLHLQAMLSRAGHILEEDGIFGQNTLAAVQAFQRSQDLKADGIVGPRTWTALRAVSAA</sequence>
<dbReference type="eggNOG" id="COG3409">
    <property type="taxonomic scope" value="Bacteria"/>
</dbReference>
<dbReference type="GO" id="GO:0008270">
    <property type="term" value="F:zinc ion binding"/>
    <property type="evidence" value="ECO:0007669"/>
    <property type="project" value="InterPro"/>
</dbReference>
<dbReference type="Gene3D" id="3.40.80.10">
    <property type="entry name" value="Peptidoglycan recognition protein-like"/>
    <property type="match status" value="1"/>
</dbReference>
<accession>A4BV20</accession>
<dbReference type="InterPro" id="IPR015510">
    <property type="entry name" value="PGRP"/>
</dbReference>
<name>A4BV20_9GAMM</name>
<dbReference type="GO" id="GO:0009253">
    <property type="term" value="P:peptidoglycan catabolic process"/>
    <property type="evidence" value="ECO:0007669"/>
    <property type="project" value="InterPro"/>
</dbReference>
<dbReference type="RefSeq" id="WP_005003682.1">
    <property type="nucleotide sequence ID" value="NZ_CH672427.1"/>
</dbReference>
<dbReference type="EMBL" id="AAOF01000022">
    <property type="protein sequence ID" value="EAR20441.1"/>
    <property type="molecule type" value="Genomic_DNA"/>
</dbReference>
<reference evidence="4 5" key="1">
    <citation type="submission" date="2006-02" db="EMBL/GenBank/DDBJ databases">
        <authorList>
            <person name="Waterbury J."/>
            <person name="Ferriera S."/>
            <person name="Johnson J."/>
            <person name="Kravitz S."/>
            <person name="Halpern A."/>
            <person name="Remington K."/>
            <person name="Beeson K."/>
            <person name="Tran B."/>
            <person name="Rogers Y.-H."/>
            <person name="Friedman R."/>
            <person name="Venter J.C."/>
        </authorList>
    </citation>
    <scope>NUCLEOTIDE SEQUENCE [LARGE SCALE GENOMIC DNA]</scope>
    <source>
        <strain evidence="4 5">Nb-231</strain>
    </source>
</reference>
<dbReference type="SUPFAM" id="SSF47090">
    <property type="entry name" value="PGBD-like"/>
    <property type="match status" value="1"/>
</dbReference>
<dbReference type="SUPFAM" id="SSF55846">
    <property type="entry name" value="N-acetylmuramoyl-L-alanine amidase-like"/>
    <property type="match status" value="1"/>
</dbReference>
<dbReference type="InterPro" id="IPR002477">
    <property type="entry name" value="Peptidoglycan-bd-like"/>
</dbReference>
<dbReference type="Proteomes" id="UP000003374">
    <property type="component" value="Unassembled WGS sequence"/>
</dbReference>
<evidence type="ECO:0000313" key="5">
    <source>
        <dbReference type="Proteomes" id="UP000003374"/>
    </source>
</evidence>
<dbReference type="AlphaFoldDB" id="A4BV20"/>
<dbReference type="Pfam" id="PF01510">
    <property type="entry name" value="Amidase_2"/>
    <property type="match status" value="1"/>
</dbReference>
<dbReference type="Gene3D" id="1.10.101.10">
    <property type="entry name" value="PGBD-like superfamily/PGBD"/>
    <property type="match status" value="1"/>
</dbReference>